<evidence type="ECO:0000256" key="1">
    <source>
        <dbReference type="SAM" id="SignalP"/>
    </source>
</evidence>
<feature type="chain" id="PRO_5039205085" evidence="1">
    <location>
        <begin position="49"/>
        <end position="157"/>
    </location>
</feature>
<name>A0A9D2B0G5_9GAMM</name>
<organism evidence="2 3">
    <name type="scientific">Candidatus Anaerobiospirillum pullistercoris</name>
    <dbReference type="NCBI Taxonomy" id="2838452"/>
    <lineage>
        <taxon>Bacteria</taxon>
        <taxon>Pseudomonadati</taxon>
        <taxon>Pseudomonadota</taxon>
        <taxon>Gammaproteobacteria</taxon>
        <taxon>Aeromonadales</taxon>
        <taxon>Succinivibrionaceae</taxon>
        <taxon>Anaerobiospirillum</taxon>
    </lineage>
</organism>
<proteinExistence type="predicted"/>
<keyword evidence="1" id="KW-0732">Signal</keyword>
<evidence type="ECO:0000313" key="3">
    <source>
        <dbReference type="Proteomes" id="UP000886829"/>
    </source>
</evidence>
<dbReference type="AlphaFoldDB" id="A0A9D2B0G5"/>
<comment type="caution">
    <text evidence="2">The sequence shown here is derived from an EMBL/GenBank/DDBJ whole genome shotgun (WGS) entry which is preliminary data.</text>
</comment>
<dbReference type="EMBL" id="DXEV01000113">
    <property type="protein sequence ID" value="HIX56992.1"/>
    <property type="molecule type" value="Genomic_DNA"/>
</dbReference>
<reference evidence="2" key="2">
    <citation type="submission" date="2021-04" db="EMBL/GenBank/DDBJ databases">
        <authorList>
            <person name="Gilroy R."/>
        </authorList>
    </citation>
    <scope>NUCLEOTIDE SEQUENCE</scope>
    <source>
        <strain evidence="2">USASDec5-558</strain>
    </source>
</reference>
<dbReference type="Proteomes" id="UP000886829">
    <property type="component" value="Unassembled WGS sequence"/>
</dbReference>
<accession>A0A9D2B0G5</accession>
<protein>
    <submittedName>
        <fullName evidence="2">Uncharacterized protein</fullName>
    </submittedName>
</protein>
<feature type="signal peptide" evidence="1">
    <location>
        <begin position="1"/>
        <end position="48"/>
    </location>
</feature>
<evidence type="ECO:0000313" key="2">
    <source>
        <dbReference type="EMBL" id="HIX56992.1"/>
    </source>
</evidence>
<sequence>MSGIGSINQHALPWWQQAKRTVANVVTTAVAASLLGIGLLSASAPVQAAPTVIQGQNPCALFYQLQKGKRYDVVKVQILGAHQGLVDVMILGLPKKVNATVNGMEVNRQKSKSEQIVCGKEAVGSLSSYDLRSLNIDAGYFQIYADGFTVGKSLQLR</sequence>
<reference evidence="2" key="1">
    <citation type="journal article" date="2021" name="PeerJ">
        <title>Extensive microbial diversity within the chicken gut microbiome revealed by metagenomics and culture.</title>
        <authorList>
            <person name="Gilroy R."/>
            <person name="Ravi A."/>
            <person name="Getino M."/>
            <person name="Pursley I."/>
            <person name="Horton D.L."/>
            <person name="Alikhan N.F."/>
            <person name="Baker D."/>
            <person name="Gharbi K."/>
            <person name="Hall N."/>
            <person name="Watson M."/>
            <person name="Adriaenssens E.M."/>
            <person name="Foster-Nyarko E."/>
            <person name="Jarju S."/>
            <person name="Secka A."/>
            <person name="Antonio M."/>
            <person name="Oren A."/>
            <person name="Chaudhuri R.R."/>
            <person name="La Ragione R."/>
            <person name="Hildebrand F."/>
            <person name="Pallen M.J."/>
        </authorList>
    </citation>
    <scope>NUCLEOTIDE SEQUENCE</scope>
    <source>
        <strain evidence="2">USASDec5-558</strain>
    </source>
</reference>
<gene>
    <name evidence="2" type="ORF">H9850_05930</name>
</gene>